<name>A0A6P5A8A2_BRABE</name>
<dbReference type="RefSeq" id="XP_019645833.1">
    <property type="nucleotide sequence ID" value="XM_019790274.1"/>
</dbReference>
<dbReference type="Proteomes" id="UP000515135">
    <property type="component" value="Unplaced"/>
</dbReference>
<dbReference type="Pfam" id="PF13855">
    <property type="entry name" value="LRR_8"/>
    <property type="match status" value="1"/>
</dbReference>
<evidence type="ECO:0000313" key="8">
    <source>
        <dbReference type="RefSeq" id="XP_019645833.1"/>
    </source>
</evidence>
<sequence>MRQSDFSRYKQLNEIDIDDNNITVIQKGTFTNLPQLATLRLNNNAITIIQNDTFTNLPQLATLRPVLEGETVILNCDVSGIPTPNITVTLPSGVNATVESGGRVTVEANGIITIENITATDSGQYVCLAVSSGGSTSQLAHLHFHTNSGCPCAEMYPLPL</sequence>
<keyword evidence="7" id="KW-1185">Reference proteome</keyword>
<dbReference type="Gene3D" id="2.60.40.10">
    <property type="entry name" value="Immunoglobulins"/>
    <property type="match status" value="1"/>
</dbReference>
<evidence type="ECO:0000256" key="4">
    <source>
        <dbReference type="ARBA" id="ARBA00023157"/>
    </source>
</evidence>
<dbReference type="SUPFAM" id="SSF52058">
    <property type="entry name" value="L domain-like"/>
    <property type="match status" value="1"/>
</dbReference>
<dbReference type="InterPro" id="IPR003591">
    <property type="entry name" value="Leu-rich_rpt_typical-subtyp"/>
</dbReference>
<keyword evidence="2" id="KW-0732">Signal</keyword>
<feature type="domain" description="Ig-like" evidence="6">
    <location>
        <begin position="58"/>
        <end position="143"/>
    </location>
</feature>
<gene>
    <name evidence="8" type="primary">LOC109486444</name>
</gene>
<dbReference type="Pfam" id="PF13927">
    <property type="entry name" value="Ig_3"/>
    <property type="match status" value="1"/>
</dbReference>
<keyword evidence="5" id="KW-0325">Glycoprotein</keyword>
<dbReference type="InterPro" id="IPR003599">
    <property type="entry name" value="Ig_sub"/>
</dbReference>
<keyword evidence="4" id="KW-1015">Disulfide bond</keyword>
<dbReference type="SUPFAM" id="SSF48726">
    <property type="entry name" value="Immunoglobulin"/>
    <property type="match status" value="1"/>
</dbReference>
<keyword evidence="1" id="KW-0433">Leucine-rich repeat</keyword>
<dbReference type="InterPro" id="IPR050467">
    <property type="entry name" value="LRFN"/>
</dbReference>
<dbReference type="InterPro" id="IPR003598">
    <property type="entry name" value="Ig_sub2"/>
</dbReference>
<dbReference type="GeneID" id="109486444"/>
<reference evidence="8" key="1">
    <citation type="submission" date="2025-08" db="UniProtKB">
        <authorList>
            <consortium name="RefSeq"/>
        </authorList>
    </citation>
    <scope>IDENTIFICATION</scope>
    <source>
        <tissue evidence="8">Gonad</tissue>
    </source>
</reference>
<evidence type="ECO:0000256" key="2">
    <source>
        <dbReference type="ARBA" id="ARBA00022729"/>
    </source>
</evidence>
<dbReference type="PANTHER" id="PTHR45842:SF12">
    <property type="entry name" value="KEKKON 5, ISOFORM A"/>
    <property type="match status" value="1"/>
</dbReference>
<dbReference type="InterPro" id="IPR001611">
    <property type="entry name" value="Leu-rich_rpt"/>
</dbReference>
<dbReference type="InterPro" id="IPR032675">
    <property type="entry name" value="LRR_dom_sf"/>
</dbReference>
<proteinExistence type="predicted"/>
<evidence type="ECO:0000256" key="5">
    <source>
        <dbReference type="ARBA" id="ARBA00023180"/>
    </source>
</evidence>
<evidence type="ECO:0000256" key="1">
    <source>
        <dbReference type="ARBA" id="ARBA00022614"/>
    </source>
</evidence>
<dbReference type="AlphaFoldDB" id="A0A6P5A8A2"/>
<dbReference type="SMART" id="SM00369">
    <property type="entry name" value="LRR_TYP"/>
    <property type="match status" value="2"/>
</dbReference>
<dbReference type="Gene3D" id="3.80.10.10">
    <property type="entry name" value="Ribonuclease Inhibitor"/>
    <property type="match status" value="1"/>
</dbReference>
<dbReference type="InterPro" id="IPR036179">
    <property type="entry name" value="Ig-like_dom_sf"/>
</dbReference>
<protein>
    <submittedName>
        <fullName evidence="8">Leucine-rich repeat and immunoglobulin-like domain-containing nogo receptor-interacting protein 1-B</fullName>
    </submittedName>
</protein>
<dbReference type="InterPro" id="IPR013783">
    <property type="entry name" value="Ig-like_fold"/>
</dbReference>
<accession>A0A6P5A8A2</accession>
<dbReference type="SMART" id="SM00409">
    <property type="entry name" value="IG"/>
    <property type="match status" value="1"/>
</dbReference>
<dbReference type="KEGG" id="bbel:109486444"/>
<keyword evidence="3" id="KW-0677">Repeat</keyword>
<dbReference type="InterPro" id="IPR007110">
    <property type="entry name" value="Ig-like_dom"/>
</dbReference>
<evidence type="ECO:0000259" key="6">
    <source>
        <dbReference type="PROSITE" id="PS50835"/>
    </source>
</evidence>
<dbReference type="PANTHER" id="PTHR45842">
    <property type="entry name" value="SYNAPTIC ADHESION-LIKE MOLECULE SALM"/>
    <property type="match status" value="1"/>
</dbReference>
<evidence type="ECO:0000313" key="7">
    <source>
        <dbReference type="Proteomes" id="UP000515135"/>
    </source>
</evidence>
<organism evidence="7 8">
    <name type="scientific">Branchiostoma belcheri</name>
    <name type="common">Amphioxus</name>
    <dbReference type="NCBI Taxonomy" id="7741"/>
    <lineage>
        <taxon>Eukaryota</taxon>
        <taxon>Metazoa</taxon>
        <taxon>Chordata</taxon>
        <taxon>Cephalochordata</taxon>
        <taxon>Leptocardii</taxon>
        <taxon>Amphioxiformes</taxon>
        <taxon>Branchiostomatidae</taxon>
        <taxon>Branchiostoma</taxon>
    </lineage>
</organism>
<dbReference type="SMART" id="SM00408">
    <property type="entry name" value="IGc2"/>
    <property type="match status" value="1"/>
</dbReference>
<evidence type="ECO:0000256" key="3">
    <source>
        <dbReference type="ARBA" id="ARBA00022737"/>
    </source>
</evidence>
<dbReference type="OrthoDB" id="5969272at2759"/>
<dbReference type="PROSITE" id="PS50835">
    <property type="entry name" value="IG_LIKE"/>
    <property type="match status" value="1"/>
</dbReference>